<gene>
    <name evidence="2" type="ORF">Esi_0131_0034</name>
</gene>
<keyword evidence="3" id="KW-1185">Reference proteome</keyword>
<feature type="region of interest" description="Disordered" evidence="1">
    <location>
        <begin position="66"/>
        <end position="115"/>
    </location>
</feature>
<reference evidence="2 3" key="1">
    <citation type="journal article" date="2010" name="Nature">
        <title>The Ectocarpus genome and the independent evolution of multicellularity in brown algae.</title>
        <authorList>
            <person name="Cock J.M."/>
            <person name="Sterck L."/>
            <person name="Rouze P."/>
            <person name="Scornet D."/>
            <person name="Allen A.E."/>
            <person name="Amoutzias G."/>
            <person name="Anthouard V."/>
            <person name="Artiguenave F."/>
            <person name="Aury J.M."/>
            <person name="Badger J.H."/>
            <person name="Beszteri B."/>
            <person name="Billiau K."/>
            <person name="Bonnet E."/>
            <person name="Bothwell J.H."/>
            <person name="Bowler C."/>
            <person name="Boyen C."/>
            <person name="Brownlee C."/>
            <person name="Carrano C.J."/>
            <person name="Charrier B."/>
            <person name="Cho G.Y."/>
            <person name="Coelho S.M."/>
            <person name="Collen J."/>
            <person name="Corre E."/>
            <person name="Da Silva C."/>
            <person name="Delage L."/>
            <person name="Delaroque N."/>
            <person name="Dittami S.M."/>
            <person name="Doulbeau S."/>
            <person name="Elias M."/>
            <person name="Farnham G."/>
            <person name="Gachon C.M."/>
            <person name="Gschloessl B."/>
            <person name="Heesch S."/>
            <person name="Jabbari K."/>
            <person name="Jubin C."/>
            <person name="Kawai H."/>
            <person name="Kimura K."/>
            <person name="Kloareg B."/>
            <person name="Kupper F.C."/>
            <person name="Lang D."/>
            <person name="Le Bail A."/>
            <person name="Leblanc C."/>
            <person name="Lerouge P."/>
            <person name="Lohr M."/>
            <person name="Lopez P.J."/>
            <person name="Martens C."/>
            <person name="Maumus F."/>
            <person name="Michel G."/>
            <person name="Miranda-Saavedra D."/>
            <person name="Morales J."/>
            <person name="Moreau H."/>
            <person name="Motomura T."/>
            <person name="Nagasato C."/>
            <person name="Napoli C.A."/>
            <person name="Nelson D.R."/>
            <person name="Nyvall-Collen P."/>
            <person name="Peters A.F."/>
            <person name="Pommier C."/>
            <person name="Potin P."/>
            <person name="Poulain J."/>
            <person name="Quesneville H."/>
            <person name="Read B."/>
            <person name="Rensing S.A."/>
            <person name="Ritter A."/>
            <person name="Rousvoal S."/>
            <person name="Samanta M."/>
            <person name="Samson G."/>
            <person name="Schroeder D.C."/>
            <person name="Segurens B."/>
            <person name="Strittmatter M."/>
            <person name="Tonon T."/>
            <person name="Tregear J.W."/>
            <person name="Valentin K."/>
            <person name="von Dassow P."/>
            <person name="Yamagishi T."/>
            <person name="Van de Peer Y."/>
            <person name="Wincker P."/>
        </authorList>
    </citation>
    <scope>NUCLEOTIDE SEQUENCE [LARGE SCALE GENOMIC DNA]</scope>
    <source>
        <strain evidence="3">Ec32 / CCAP1310/4</strain>
    </source>
</reference>
<dbReference type="InParanoid" id="D8LEH5"/>
<accession>D8LEH5</accession>
<dbReference type="OMA" id="DWSEAIT"/>
<dbReference type="EMBL" id="FN649736">
    <property type="protein sequence ID" value="CBN80218.1"/>
    <property type="molecule type" value="Genomic_DNA"/>
</dbReference>
<name>D8LEH5_ECTSI</name>
<sequence>MDVQGILRWLVDAKIPVGKAMPLVSALAAAGVRDSDGIASLGEDRLADTVTDKPSLRKIRAKIFGKGGKRSAGGSASNESGSTTSKRARPSVSGADKTLAAAAERAPEPPCSSLSDEQLAQVEIKINRSPVMVLWAAEVAQRLSFDWSEAITLGRAVADWLALKKGEHLGLLEADEEAERAAMEETDDLPTRTVEMMGQDFTLRRTEGGWRAISKGKVVPAKRVHTFLCKAYGVNLGPARASLRALAAEIPQRHVETSIRAMVLYESFRPAVARGKAGWGQSGMFRLATVLKLRDELVREGVGGGGGGACDGDGGDRQGQAGASSS</sequence>
<organism evidence="2 3">
    <name type="scientific">Ectocarpus siliculosus</name>
    <name type="common">Brown alga</name>
    <name type="synonym">Conferva siliculosa</name>
    <dbReference type="NCBI Taxonomy" id="2880"/>
    <lineage>
        <taxon>Eukaryota</taxon>
        <taxon>Sar</taxon>
        <taxon>Stramenopiles</taxon>
        <taxon>Ochrophyta</taxon>
        <taxon>PX clade</taxon>
        <taxon>Phaeophyceae</taxon>
        <taxon>Ectocarpales</taxon>
        <taxon>Ectocarpaceae</taxon>
        <taxon>Ectocarpus</taxon>
    </lineage>
</organism>
<proteinExistence type="predicted"/>
<evidence type="ECO:0000256" key="1">
    <source>
        <dbReference type="SAM" id="MobiDB-lite"/>
    </source>
</evidence>
<feature type="region of interest" description="Disordered" evidence="1">
    <location>
        <begin position="304"/>
        <end position="326"/>
    </location>
</feature>
<protein>
    <submittedName>
        <fullName evidence="2">Uncharacterized protein</fullName>
    </submittedName>
</protein>
<dbReference type="Proteomes" id="UP000002630">
    <property type="component" value="Linkage Group LG11"/>
</dbReference>
<evidence type="ECO:0000313" key="3">
    <source>
        <dbReference type="Proteomes" id="UP000002630"/>
    </source>
</evidence>
<dbReference type="AlphaFoldDB" id="D8LEH5"/>
<evidence type="ECO:0000313" key="2">
    <source>
        <dbReference type="EMBL" id="CBN80218.1"/>
    </source>
</evidence>
<dbReference type="eggNOG" id="ENOG502SA0G">
    <property type="taxonomic scope" value="Eukaryota"/>
</dbReference>
<feature type="compositionally biased region" description="Low complexity" evidence="1">
    <location>
        <begin position="72"/>
        <end position="85"/>
    </location>
</feature>
<dbReference type="EMBL" id="FN647946">
    <property type="protein sequence ID" value="CBN80218.1"/>
    <property type="molecule type" value="Genomic_DNA"/>
</dbReference>
<dbReference type="OrthoDB" id="514070at2759"/>